<feature type="transmembrane region" description="Helical" evidence="6">
    <location>
        <begin position="367"/>
        <end position="384"/>
    </location>
</feature>
<feature type="transmembrane region" description="Helical" evidence="6">
    <location>
        <begin position="102"/>
        <end position="120"/>
    </location>
</feature>
<dbReference type="EMBL" id="JAODAN010000003">
    <property type="protein sequence ID" value="KAK1925983.1"/>
    <property type="molecule type" value="Genomic_DNA"/>
</dbReference>
<dbReference type="Proteomes" id="UP001182556">
    <property type="component" value="Unassembled WGS sequence"/>
</dbReference>
<evidence type="ECO:0000313" key="7">
    <source>
        <dbReference type="EMBL" id="KAK1925983.1"/>
    </source>
</evidence>
<evidence type="ECO:0000256" key="5">
    <source>
        <dbReference type="ARBA" id="ARBA00023136"/>
    </source>
</evidence>
<evidence type="ECO:0000256" key="4">
    <source>
        <dbReference type="ARBA" id="ARBA00022989"/>
    </source>
</evidence>
<feature type="transmembrane region" description="Helical" evidence="6">
    <location>
        <begin position="199"/>
        <end position="216"/>
    </location>
</feature>
<feature type="transmembrane region" description="Helical" evidence="6">
    <location>
        <begin position="435"/>
        <end position="456"/>
    </location>
</feature>
<dbReference type="InterPro" id="IPR001248">
    <property type="entry name" value="Pur-cyt_permease"/>
</dbReference>
<feature type="transmembrane region" description="Helical" evidence="6">
    <location>
        <begin position="325"/>
        <end position="347"/>
    </location>
</feature>
<sequence length="561" mass="62232">MFSLTIPKFKLEVEGAAGREKSLENDDLLPVPDERRTWNFWTFTIFWFSAVGTVANWLGGGSFLSFGLSVWDGILCNTFGYLLISFFMVVNGRVGSVYHVGFPVYCRSSFGVFGAAWPVFNRALSACVWNGVNTVTGGQCIYILLHSIFPSIARLPNHMPANSALDSANMIGFFLFWFFTCIALLLDIPKWKLLIRLKLIAYVLSSVGMLAMALTAAGGVGDTLTAKSKVHGSEKAWLIVRFTLLAAAGCSTFASNASDWQRNATKRRDPIFGQIFGFPISNFVTTLFGMIVAASSERIYGEVIWNPLTYLDKILTDNYDAKHRAGAFFISLGFTYSALFSCTFENVLPAGNDISSLAPKYLSMKRAFAVCMIMTVVIDPWYLLGSASIFISFIASYQIFLFSIIGVCLVDYYIINKGRMNLPWLYTADRSGPYYYTYGINFRALAAYCVGAGVNFAGFLNNMGVKGFGTGVIRSFYFAFITTGTAAGLTYYLLARLFPQKTYIDNKHLSFYEWTPEEVEVYAAGNNWREKVDPISAAPETPLEDEMGKKEATTTVNVLEA</sequence>
<feature type="transmembrane region" description="Helical" evidence="6">
    <location>
        <begin position="390"/>
        <end position="414"/>
    </location>
</feature>
<evidence type="ECO:0000256" key="2">
    <source>
        <dbReference type="ARBA" id="ARBA00008974"/>
    </source>
</evidence>
<feature type="transmembrane region" description="Helical" evidence="6">
    <location>
        <begin position="275"/>
        <end position="295"/>
    </location>
</feature>
<keyword evidence="3 6" id="KW-0812">Transmembrane</keyword>
<accession>A0AAD9FTT0</accession>
<reference evidence="7" key="1">
    <citation type="submission" date="2023-02" db="EMBL/GenBank/DDBJ databases">
        <title>Identification and recombinant expression of a fungal hydrolase from Papiliotrema laurentii that hydrolyzes apple cutin and clears colloidal polyester polyurethane.</title>
        <authorList>
            <consortium name="DOE Joint Genome Institute"/>
            <person name="Roman V.A."/>
            <person name="Bojanowski C."/>
            <person name="Crable B.R."/>
            <person name="Wagner D.N."/>
            <person name="Hung C.S."/>
            <person name="Nadeau L.J."/>
            <person name="Schratz L."/>
            <person name="Haridas S."/>
            <person name="Pangilinan J."/>
            <person name="Lipzen A."/>
            <person name="Na H."/>
            <person name="Yan M."/>
            <person name="Ng V."/>
            <person name="Grigoriev I.V."/>
            <person name="Spatafora J.W."/>
            <person name="Barlow D."/>
            <person name="Biffinger J."/>
            <person name="Kelley-Loughnane N."/>
            <person name="Varaljay V.A."/>
            <person name="Crookes-Goodson W.J."/>
        </authorList>
    </citation>
    <scope>NUCLEOTIDE SEQUENCE</scope>
    <source>
        <strain evidence="7">5307AH</strain>
    </source>
</reference>
<feature type="transmembrane region" description="Helical" evidence="6">
    <location>
        <begin position="70"/>
        <end position="90"/>
    </location>
</feature>
<comment type="subcellular location">
    <subcellularLocation>
        <location evidence="1">Membrane</location>
        <topology evidence="1">Multi-pass membrane protein</topology>
    </subcellularLocation>
</comment>
<comment type="caution">
    <text evidence="7">The sequence shown here is derived from an EMBL/GenBank/DDBJ whole genome shotgun (WGS) entry which is preliminary data.</text>
</comment>
<feature type="transmembrane region" description="Helical" evidence="6">
    <location>
        <begin position="38"/>
        <end position="58"/>
    </location>
</feature>
<keyword evidence="4 6" id="KW-1133">Transmembrane helix</keyword>
<dbReference type="AlphaFoldDB" id="A0AAD9FTT0"/>
<dbReference type="GO" id="GO:0015205">
    <property type="term" value="F:nucleobase transmembrane transporter activity"/>
    <property type="evidence" value="ECO:0007669"/>
    <property type="project" value="TreeGrafter"/>
</dbReference>
<keyword evidence="5 6" id="KW-0472">Membrane</keyword>
<feature type="transmembrane region" description="Helical" evidence="6">
    <location>
        <begin position="236"/>
        <end position="254"/>
    </location>
</feature>
<keyword evidence="8" id="KW-1185">Reference proteome</keyword>
<dbReference type="InterPro" id="IPR045225">
    <property type="entry name" value="Uracil/uridine/allantoin_perm"/>
</dbReference>
<proteinExistence type="inferred from homology"/>
<dbReference type="Gene3D" id="1.10.4160.10">
    <property type="entry name" value="Hydantoin permease"/>
    <property type="match status" value="1"/>
</dbReference>
<organism evidence="7 8">
    <name type="scientific">Papiliotrema laurentii</name>
    <name type="common">Cryptococcus laurentii</name>
    <dbReference type="NCBI Taxonomy" id="5418"/>
    <lineage>
        <taxon>Eukaryota</taxon>
        <taxon>Fungi</taxon>
        <taxon>Dikarya</taxon>
        <taxon>Basidiomycota</taxon>
        <taxon>Agaricomycotina</taxon>
        <taxon>Tremellomycetes</taxon>
        <taxon>Tremellales</taxon>
        <taxon>Rhynchogastremaceae</taxon>
        <taxon>Papiliotrema</taxon>
    </lineage>
</organism>
<feature type="transmembrane region" description="Helical" evidence="6">
    <location>
        <begin position="127"/>
        <end position="149"/>
    </location>
</feature>
<evidence type="ECO:0000256" key="1">
    <source>
        <dbReference type="ARBA" id="ARBA00004141"/>
    </source>
</evidence>
<dbReference type="GO" id="GO:0005886">
    <property type="term" value="C:plasma membrane"/>
    <property type="evidence" value="ECO:0007669"/>
    <property type="project" value="TreeGrafter"/>
</dbReference>
<dbReference type="CDD" id="cd11482">
    <property type="entry name" value="SLC-NCS1sbd_NRT1-like"/>
    <property type="match status" value="1"/>
</dbReference>
<dbReference type="Pfam" id="PF02133">
    <property type="entry name" value="Transp_cyt_pur"/>
    <property type="match status" value="1"/>
</dbReference>
<evidence type="ECO:0000256" key="3">
    <source>
        <dbReference type="ARBA" id="ARBA00022692"/>
    </source>
</evidence>
<comment type="similarity">
    <text evidence="2">Belongs to the purine-cytosine permease (2.A.39) family.</text>
</comment>
<evidence type="ECO:0000256" key="6">
    <source>
        <dbReference type="SAM" id="Phobius"/>
    </source>
</evidence>
<feature type="transmembrane region" description="Helical" evidence="6">
    <location>
        <begin position="169"/>
        <end position="187"/>
    </location>
</feature>
<dbReference type="PANTHER" id="PTHR30618">
    <property type="entry name" value="NCS1 FAMILY PURINE/PYRIMIDINE TRANSPORTER"/>
    <property type="match status" value="1"/>
</dbReference>
<protein>
    <submittedName>
        <fullName evidence="7">Permease for cytosine/purines, uracil, thiamine, allantoin-domain-containing protein</fullName>
    </submittedName>
</protein>
<evidence type="ECO:0000313" key="8">
    <source>
        <dbReference type="Proteomes" id="UP001182556"/>
    </source>
</evidence>
<name>A0AAD9FTT0_PAPLA</name>
<dbReference type="PANTHER" id="PTHR30618:SF1">
    <property type="entry name" value="URIDINE PERMEASE"/>
    <property type="match status" value="1"/>
</dbReference>
<dbReference type="FunFam" id="1.10.4160.10:FF:000001">
    <property type="entry name" value="Uracil permease, putative"/>
    <property type="match status" value="1"/>
</dbReference>
<feature type="transmembrane region" description="Helical" evidence="6">
    <location>
        <begin position="476"/>
        <end position="494"/>
    </location>
</feature>
<gene>
    <name evidence="7" type="ORF">DB88DRAFT_509624</name>
</gene>